<gene>
    <name evidence="1" type="ORF">LCGC14_1558700</name>
</gene>
<evidence type="ECO:0000313" key="1">
    <source>
        <dbReference type="EMBL" id="KKM47402.1"/>
    </source>
</evidence>
<organism evidence="1">
    <name type="scientific">marine sediment metagenome</name>
    <dbReference type="NCBI Taxonomy" id="412755"/>
    <lineage>
        <taxon>unclassified sequences</taxon>
        <taxon>metagenomes</taxon>
        <taxon>ecological metagenomes</taxon>
    </lineage>
</organism>
<comment type="caution">
    <text evidence="1">The sequence shown here is derived from an EMBL/GenBank/DDBJ whole genome shotgun (WGS) entry which is preliminary data.</text>
</comment>
<proteinExistence type="predicted"/>
<reference evidence="1" key="1">
    <citation type="journal article" date="2015" name="Nature">
        <title>Complex archaea that bridge the gap between prokaryotes and eukaryotes.</title>
        <authorList>
            <person name="Spang A."/>
            <person name="Saw J.H."/>
            <person name="Jorgensen S.L."/>
            <person name="Zaremba-Niedzwiedzka K."/>
            <person name="Martijn J."/>
            <person name="Lind A.E."/>
            <person name="van Eijk R."/>
            <person name="Schleper C."/>
            <person name="Guy L."/>
            <person name="Ettema T.J."/>
        </authorList>
    </citation>
    <scope>NUCLEOTIDE SEQUENCE</scope>
</reference>
<accession>A0A0F9LP19</accession>
<protein>
    <submittedName>
        <fullName evidence="1">Uncharacterized protein</fullName>
    </submittedName>
</protein>
<dbReference type="AlphaFoldDB" id="A0A0F9LP19"/>
<name>A0A0F9LP19_9ZZZZ</name>
<sequence>MKEVKVVREERKTEKVITVRCDFCQKEFDKITVLCKGYGQVKIKFGYGSKYDGDVFRGEICDNCFDTHFKEKLRIKERK</sequence>
<dbReference type="EMBL" id="LAZR01012013">
    <property type="protein sequence ID" value="KKM47402.1"/>
    <property type="molecule type" value="Genomic_DNA"/>
</dbReference>